<dbReference type="eggNOG" id="ENOG502ZJCF">
    <property type="taxonomic scope" value="Bacteria"/>
</dbReference>
<dbReference type="NCBIfam" id="NF041239">
    <property type="entry name" value="Moor_selen_rel"/>
    <property type="match status" value="1"/>
</dbReference>
<dbReference type="Proteomes" id="UP000010847">
    <property type="component" value="Chromosome"/>
</dbReference>
<keyword evidence="2" id="KW-1185">Reference proteome</keyword>
<evidence type="ECO:0000313" key="1">
    <source>
        <dbReference type="EMBL" id="AHF06404.1"/>
    </source>
</evidence>
<gene>
    <name evidence="1" type="ORF">DESME_04525</name>
</gene>
<name>W0EB01_9FIRM</name>
<proteinExistence type="predicted"/>
<protein>
    <submittedName>
        <fullName evidence="1">Uncharacterized protein</fullName>
    </submittedName>
</protein>
<dbReference type="KEGG" id="dmt:DESME_04525"/>
<dbReference type="AlphaFoldDB" id="W0EB01"/>
<dbReference type="InterPro" id="IPR049744">
    <property type="entry name" value="CC/Se_fam"/>
</dbReference>
<dbReference type="RefSeq" id="WP_006715081.1">
    <property type="nucleotide sequence ID" value="NZ_CP007032.1"/>
</dbReference>
<dbReference type="HOGENOM" id="CLU_2218887_0_0_9"/>
<evidence type="ECO:0000313" key="2">
    <source>
        <dbReference type="Proteomes" id="UP000010847"/>
    </source>
</evidence>
<sequence length="107" mass="12191">MNLETQIQHPAISFTFTPEAKEFLLQKQVASVHIESMDLDACCIPIVSPPAVRRGNPLKPENFIPMNAEGITVYYDRYLPKRPEVKIELSGFGLFKGLRVANWEIKF</sequence>
<dbReference type="EMBL" id="CP007032">
    <property type="protein sequence ID" value="AHF06404.1"/>
    <property type="molecule type" value="Genomic_DNA"/>
</dbReference>
<organism evidence="1 2">
    <name type="scientific">Desulfitobacterium metallireducens DSM 15288</name>
    <dbReference type="NCBI Taxonomy" id="871968"/>
    <lineage>
        <taxon>Bacteria</taxon>
        <taxon>Bacillati</taxon>
        <taxon>Bacillota</taxon>
        <taxon>Clostridia</taxon>
        <taxon>Eubacteriales</taxon>
        <taxon>Desulfitobacteriaceae</taxon>
        <taxon>Desulfitobacterium</taxon>
    </lineage>
</organism>
<dbReference type="OrthoDB" id="1798539at2"/>
<dbReference type="STRING" id="871968.DESME_04525"/>
<reference evidence="1 2" key="1">
    <citation type="submission" date="2013-12" db="EMBL/GenBank/DDBJ databases">
        <authorList>
            <consortium name="DOE Joint Genome Institute"/>
            <person name="Smidt H."/>
            <person name="Huntemann M."/>
            <person name="Han J."/>
            <person name="Chen A."/>
            <person name="Kyrpides N."/>
            <person name="Mavromatis K."/>
            <person name="Markowitz V."/>
            <person name="Palaniappan K."/>
            <person name="Ivanova N."/>
            <person name="Schaumberg A."/>
            <person name="Pati A."/>
            <person name="Liolios K."/>
            <person name="Nordberg H.P."/>
            <person name="Cantor M.N."/>
            <person name="Hua S.X."/>
            <person name="Woyke T."/>
        </authorList>
    </citation>
    <scope>NUCLEOTIDE SEQUENCE [LARGE SCALE GENOMIC DNA]</scope>
    <source>
        <strain evidence="2">DSM 15288</strain>
    </source>
</reference>
<accession>W0EB01</accession>